<dbReference type="InterPro" id="IPR029001">
    <property type="entry name" value="ITPase-like_fam"/>
</dbReference>
<dbReference type="PANTHER" id="PTHR43213">
    <property type="entry name" value="BIFUNCTIONAL DTTP/UTP PYROPHOSPHATASE/METHYLTRANSFERASE PROTEIN-RELATED"/>
    <property type="match status" value="1"/>
</dbReference>
<comment type="catalytic activity">
    <reaction evidence="4">
        <text>dTTP + H2O = dTMP + diphosphate + H(+)</text>
        <dbReference type="Rhea" id="RHEA:28534"/>
        <dbReference type="ChEBI" id="CHEBI:15377"/>
        <dbReference type="ChEBI" id="CHEBI:15378"/>
        <dbReference type="ChEBI" id="CHEBI:33019"/>
        <dbReference type="ChEBI" id="CHEBI:37568"/>
        <dbReference type="ChEBI" id="CHEBI:63528"/>
        <dbReference type="EC" id="3.6.1.9"/>
    </reaction>
</comment>
<comment type="caution">
    <text evidence="5">The sequence shown here is derived from an EMBL/GenBank/DDBJ whole genome shotgun (WGS) entry which is preliminary data.</text>
</comment>
<reference evidence="5 6" key="1">
    <citation type="submission" date="2019-12" db="EMBL/GenBank/DDBJ databases">
        <authorList>
            <person name="Dong K."/>
        </authorList>
    </citation>
    <scope>NUCLEOTIDE SEQUENCE [LARGE SCALE GENOMIC DNA]</scope>
    <source>
        <strain evidence="5 6">JCM 31225</strain>
    </source>
</reference>
<dbReference type="PANTHER" id="PTHR43213:SF5">
    <property type="entry name" value="BIFUNCTIONAL DTTP_UTP PYROPHOSPHATASE_METHYLTRANSFERASE PROTEIN-RELATED"/>
    <property type="match status" value="1"/>
</dbReference>
<organism evidence="5 6">
    <name type="scientific">Sphingobacterium humi</name>
    <dbReference type="NCBI Taxonomy" id="1796905"/>
    <lineage>
        <taxon>Bacteria</taxon>
        <taxon>Pseudomonadati</taxon>
        <taxon>Bacteroidota</taxon>
        <taxon>Sphingobacteriia</taxon>
        <taxon>Sphingobacteriales</taxon>
        <taxon>Sphingobacteriaceae</taxon>
        <taxon>Sphingobacterium</taxon>
    </lineage>
</organism>
<dbReference type="HAMAP" id="MF_00528">
    <property type="entry name" value="Maf"/>
    <property type="match status" value="1"/>
</dbReference>
<dbReference type="GO" id="GO:0009117">
    <property type="term" value="P:nucleotide metabolic process"/>
    <property type="evidence" value="ECO:0007669"/>
    <property type="project" value="UniProtKB-KW"/>
</dbReference>
<keyword evidence="4" id="KW-0963">Cytoplasm</keyword>
<comment type="caution">
    <text evidence="4">Lacks conserved residue(s) required for the propagation of feature annotation.</text>
</comment>
<keyword evidence="6" id="KW-1185">Reference proteome</keyword>
<comment type="similarity">
    <text evidence="4">Belongs to the Maf family. YhdE subfamily.</text>
</comment>
<dbReference type="EC" id="3.6.1.9" evidence="4"/>
<comment type="function">
    <text evidence="4">Nucleoside triphosphate pyrophosphatase that hydrolyzes dTTP and UTP. May have a dual role in cell division arrest and in preventing the incorporation of modified nucleotides into cellular nucleic acids.</text>
</comment>
<comment type="subcellular location">
    <subcellularLocation>
        <location evidence="4">Cytoplasm</location>
    </subcellularLocation>
</comment>
<dbReference type="EMBL" id="WSQA01000012">
    <property type="protein sequence ID" value="MVZ63301.1"/>
    <property type="molecule type" value="Genomic_DNA"/>
</dbReference>
<dbReference type="Proteomes" id="UP000435036">
    <property type="component" value="Unassembled WGS sequence"/>
</dbReference>
<feature type="site" description="Important for substrate specificity" evidence="4">
    <location>
        <position position="20"/>
    </location>
</feature>
<keyword evidence="2 4" id="KW-0378">Hydrolase</keyword>
<proteinExistence type="inferred from homology"/>
<dbReference type="Gene3D" id="3.90.950.10">
    <property type="match status" value="1"/>
</dbReference>
<feature type="active site" description="Proton acceptor" evidence="4">
    <location>
        <position position="78"/>
    </location>
</feature>
<protein>
    <recommendedName>
        <fullName evidence="4">dTTP/UTP pyrophosphatase</fullName>
        <shortName evidence="4">dTTPase/UTPase</shortName>
        <ecNumber evidence="4">3.6.1.9</ecNumber>
    </recommendedName>
    <alternativeName>
        <fullName evidence="4">Nucleoside triphosphate pyrophosphatase</fullName>
    </alternativeName>
    <alternativeName>
        <fullName evidence="4">Nucleotide pyrophosphatase</fullName>
        <shortName evidence="4">Nucleotide PPase</shortName>
    </alternativeName>
</protein>
<dbReference type="CDD" id="cd00555">
    <property type="entry name" value="Maf"/>
    <property type="match status" value="1"/>
</dbReference>
<feature type="site" description="Important for substrate specificity" evidence="4">
    <location>
        <position position="162"/>
    </location>
</feature>
<dbReference type="RefSeq" id="WP_160370022.1">
    <property type="nucleotide sequence ID" value="NZ_WSQA01000012.1"/>
</dbReference>
<accession>A0A6N8L4D4</accession>
<name>A0A6N8L4D4_9SPHI</name>
<keyword evidence="3 4" id="KW-0546">Nucleotide metabolism</keyword>
<dbReference type="GO" id="GO:0047429">
    <property type="term" value="F:nucleoside triphosphate diphosphatase activity"/>
    <property type="evidence" value="ECO:0007669"/>
    <property type="project" value="UniProtKB-EC"/>
</dbReference>
<dbReference type="NCBIfam" id="TIGR00172">
    <property type="entry name" value="maf"/>
    <property type="match status" value="1"/>
</dbReference>
<comment type="catalytic activity">
    <reaction evidence="4">
        <text>UTP + H2O = UMP + diphosphate + H(+)</text>
        <dbReference type="Rhea" id="RHEA:29395"/>
        <dbReference type="ChEBI" id="CHEBI:15377"/>
        <dbReference type="ChEBI" id="CHEBI:15378"/>
        <dbReference type="ChEBI" id="CHEBI:33019"/>
        <dbReference type="ChEBI" id="CHEBI:46398"/>
        <dbReference type="ChEBI" id="CHEBI:57865"/>
        <dbReference type="EC" id="3.6.1.9"/>
    </reaction>
</comment>
<dbReference type="GO" id="GO:0005737">
    <property type="term" value="C:cytoplasm"/>
    <property type="evidence" value="ECO:0007669"/>
    <property type="project" value="UniProtKB-SubCell"/>
</dbReference>
<comment type="cofactor">
    <cofactor evidence="1 4">
        <name>a divalent metal cation</name>
        <dbReference type="ChEBI" id="CHEBI:60240"/>
    </cofactor>
</comment>
<evidence type="ECO:0000256" key="4">
    <source>
        <dbReference type="HAMAP-Rule" id="MF_00528"/>
    </source>
</evidence>
<dbReference type="Pfam" id="PF02545">
    <property type="entry name" value="Maf"/>
    <property type="match status" value="1"/>
</dbReference>
<evidence type="ECO:0000313" key="5">
    <source>
        <dbReference type="EMBL" id="MVZ63301.1"/>
    </source>
</evidence>
<dbReference type="OrthoDB" id="9807767at2"/>
<evidence type="ECO:0000256" key="2">
    <source>
        <dbReference type="ARBA" id="ARBA00022801"/>
    </source>
</evidence>
<dbReference type="InterPro" id="IPR003697">
    <property type="entry name" value="Maf-like"/>
</dbReference>
<evidence type="ECO:0000256" key="1">
    <source>
        <dbReference type="ARBA" id="ARBA00001968"/>
    </source>
</evidence>
<feature type="site" description="Important for substrate specificity" evidence="4">
    <location>
        <position position="79"/>
    </location>
</feature>
<dbReference type="AlphaFoldDB" id="A0A6N8L4D4"/>
<dbReference type="PIRSF" id="PIRSF006305">
    <property type="entry name" value="Maf"/>
    <property type="match status" value="1"/>
</dbReference>
<evidence type="ECO:0000256" key="3">
    <source>
        <dbReference type="ARBA" id="ARBA00023080"/>
    </source>
</evidence>
<gene>
    <name evidence="5" type="primary">maf</name>
    <name evidence="5" type="ORF">GQF63_14820</name>
</gene>
<dbReference type="SUPFAM" id="SSF52972">
    <property type="entry name" value="ITPase-like"/>
    <property type="match status" value="1"/>
</dbReference>
<sequence>MLLQEKLKDIRIILGSQSPRRKELLASMDLDFTVEVKETDETFDANASAVAIVRAIAEAKLNAFDSAAYQDALVICADTIVVNEEGEVLGKPRDLAEAKAVIASLSGRAHLVYTAVALAFQGQRFSFAEETKVWFSTLSNEEIAYYVDRYQPLDKAGSYGIQEWIGRIGIKQIAGSYENVIGLPTARLQQELKRLV</sequence>
<evidence type="ECO:0000313" key="6">
    <source>
        <dbReference type="Proteomes" id="UP000435036"/>
    </source>
</evidence>